<dbReference type="InterPro" id="IPR000014">
    <property type="entry name" value="PAS"/>
</dbReference>
<dbReference type="Gene3D" id="3.30.450.20">
    <property type="entry name" value="PAS domain"/>
    <property type="match status" value="2"/>
</dbReference>
<dbReference type="Pfam" id="PF00512">
    <property type="entry name" value="HisKA"/>
    <property type="match status" value="1"/>
</dbReference>
<dbReference type="SMART" id="SM00388">
    <property type="entry name" value="HisKA"/>
    <property type="match status" value="1"/>
</dbReference>
<dbReference type="PRINTS" id="PR00344">
    <property type="entry name" value="BCTRLSENSOR"/>
</dbReference>
<keyword evidence="5" id="KW-0418">Kinase</keyword>
<comment type="caution">
    <text evidence="9">The sequence shown here is derived from an EMBL/GenBank/DDBJ whole genome shotgun (WGS) entry which is preliminary data.</text>
</comment>
<dbReference type="EMBL" id="DSPX01000179">
    <property type="protein sequence ID" value="HGG02377.1"/>
    <property type="molecule type" value="Genomic_DNA"/>
</dbReference>
<dbReference type="Gene3D" id="3.30.565.10">
    <property type="entry name" value="Histidine kinase-like ATPase, C-terminal domain"/>
    <property type="match status" value="1"/>
</dbReference>
<dbReference type="Gene3D" id="1.10.287.130">
    <property type="match status" value="1"/>
</dbReference>
<evidence type="ECO:0000256" key="3">
    <source>
        <dbReference type="ARBA" id="ARBA00022553"/>
    </source>
</evidence>
<evidence type="ECO:0000313" key="9">
    <source>
        <dbReference type="EMBL" id="HGG02377.1"/>
    </source>
</evidence>
<dbReference type="SUPFAM" id="SSF55785">
    <property type="entry name" value="PYP-like sensor domain (PAS domain)"/>
    <property type="match status" value="2"/>
</dbReference>
<feature type="region of interest" description="Disordered" evidence="7">
    <location>
        <begin position="627"/>
        <end position="648"/>
    </location>
</feature>
<protein>
    <recommendedName>
        <fullName evidence="2">histidine kinase</fullName>
        <ecNumber evidence="2">2.7.13.3</ecNumber>
    </recommendedName>
</protein>
<feature type="domain" description="Histidine kinase" evidence="8">
    <location>
        <begin position="403"/>
        <end position="623"/>
    </location>
</feature>
<reference evidence="9" key="1">
    <citation type="journal article" date="2020" name="mSystems">
        <title>Genome- and Community-Level Interaction Insights into Carbon Utilization and Element Cycling Functions of Hydrothermarchaeota in Hydrothermal Sediment.</title>
        <authorList>
            <person name="Zhou Z."/>
            <person name="Liu Y."/>
            <person name="Xu W."/>
            <person name="Pan J."/>
            <person name="Luo Z.H."/>
            <person name="Li M."/>
        </authorList>
    </citation>
    <scope>NUCLEOTIDE SEQUENCE [LARGE SCALE GENOMIC DNA]</scope>
    <source>
        <strain evidence="9">SpSt-374</strain>
    </source>
</reference>
<dbReference type="CDD" id="cd00075">
    <property type="entry name" value="HATPase"/>
    <property type="match status" value="1"/>
</dbReference>
<evidence type="ECO:0000256" key="1">
    <source>
        <dbReference type="ARBA" id="ARBA00000085"/>
    </source>
</evidence>
<gene>
    <name evidence="9" type="ORF">ENR15_17470</name>
</gene>
<dbReference type="InterPro" id="IPR050736">
    <property type="entry name" value="Sensor_HK_Regulatory"/>
</dbReference>
<dbReference type="AlphaFoldDB" id="A0A7C3VLR8"/>
<evidence type="ECO:0000256" key="7">
    <source>
        <dbReference type="SAM" id="MobiDB-lite"/>
    </source>
</evidence>
<dbReference type="CDD" id="cd00082">
    <property type="entry name" value="HisKA"/>
    <property type="match status" value="1"/>
</dbReference>
<feature type="compositionally biased region" description="Polar residues" evidence="7">
    <location>
        <begin position="1"/>
        <end position="18"/>
    </location>
</feature>
<dbReference type="SUPFAM" id="SSF47384">
    <property type="entry name" value="Homodimeric domain of signal transducing histidine kinase"/>
    <property type="match status" value="1"/>
</dbReference>
<evidence type="ECO:0000259" key="8">
    <source>
        <dbReference type="PROSITE" id="PS50109"/>
    </source>
</evidence>
<dbReference type="InterPro" id="IPR004358">
    <property type="entry name" value="Sig_transdc_His_kin-like_C"/>
</dbReference>
<dbReference type="InterPro" id="IPR005467">
    <property type="entry name" value="His_kinase_dom"/>
</dbReference>
<feature type="region of interest" description="Disordered" evidence="7">
    <location>
        <begin position="1"/>
        <end position="49"/>
    </location>
</feature>
<comment type="catalytic activity">
    <reaction evidence="1">
        <text>ATP + protein L-histidine = ADP + protein N-phospho-L-histidine.</text>
        <dbReference type="EC" id="2.7.13.3"/>
    </reaction>
</comment>
<dbReference type="InterPro" id="IPR035965">
    <property type="entry name" value="PAS-like_dom_sf"/>
</dbReference>
<dbReference type="PANTHER" id="PTHR43711">
    <property type="entry name" value="TWO-COMPONENT HISTIDINE KINASE"/>
    <property type="match status" value="1"/>
</dbReference>
<proteinExistence type="predicted"/>
<keyword evidence="4" id="KW-0808">Transferase</keyword>
<dbReference type="InterPro" id="IPR003661">
    <property type="entry name" value="HisK_dim/P_dom"/>
</dbReference>
<dbReference type="GO" id="GO:0000155">
    <property type="term" value="F:phosphorelay sensor kinase activity"/>
    <property type="evidence" value="ECO:0007669"/>
    <property type="project" value="InterPro"/>
</dbReference>
<dbReference type="EC" id="2.7.13.3" evidence="2"/>
<dbReference type="PROSITE" id="PS50109">
    <property type="entry name" value="HIS_KIN"/>
    <property type="match status" value="1"/>
</dbReference>
<dbReference type="SMART" id="SM00387">
    <property type="entry name" value="HATPase_c"/>
    <property type="match status" value="1"/>
</dbReference>
<keyword evidence="3" id="KW-0597">Phosphoprotein</keyword>
<dbReference type="InterPro" id="IPR036890">
    <property type="entry name" value="HATPase_C_sf"/>
</dbReference>
<evidence type="ECO:0000256" key="5">
    <source>
        <dbReference type="ARBA" id="ARBA00022777"/>
    </source>
</evidence>
<sequence>MSFQTFAVSGERQSTNQAAEGRGLGTKHLPGKVGSGKLERLLSKEEKAETSKEDREIQWGSIFQRMSHLVWVLTPTGIVIEANAAALNLVNEELARLRGCLFWETGWCSPTTAVEVIKAIATGAIGNSWRGQLLVPSADGTEIILDFHLQPILNDRGAVVQLLAEGYELERRRPGARQRTKNQSKTATKDALPAGIVPVTRKIVLPQSAARVDASATLSGECLAISPREQISPPDQDKLADQTPKAELEESLSLVRATLEAQPYGILVFTLEGIVTAVNHCLGRIWQLDEAALEIRDLNQWLPLLANQCPDEAASRQHLEKLMGQTPSEATREIITLQDGRILEHHCHPLKVNERLVGQVWTFKDITECSRHEAARRQAEISAQEALTKERELSQWRSHFLSMLSHEFRKPLNTISLAVSALQNYGSRWGEEKKSQYMQRLHTAVYQVDRLLNDVLIIGRADALMLQCSPQPLNLAGFCRDSIAAIELETGKRNPIVFTGNTAQAYPPEIFNLDENFLKSILTNLLDNACKYSPSGSPVTLEVNVQGEEVIFRVQDLGIGIPKAAQKNLCQPFHRAQNVGDISGFGVGLAVVQKFVTIHGGQITWTSQEGQGTTFVVKLPINYQPHQSLANQTPEPLGKCPKFGAART</sequence>
<feature type="compositionally biased region" description="Basic and acidic residues" evidence="7">
    <location>
        <begin position="37"/>
        <end position="49"/>
    </location>
</feature>
<dbReference type="InterPro" id="IPR036097">
    <property type="entry name" value="HisK_dim/P_sf"/>
</dbReference>
<dbReference type="PANTHER" id="PTHR43711:SF26">
    <property type="entry name" value="SENSOR HISTIDINE KINASE RCSC"/>
    <property type="match status" value="1"/>
</dbReference>
<dbReference type="SUPFAM" id="SSF55874">
    <property type="entry name" value="ATPase domain of HSP90 chaperone/DNA topoisomerase II/histidine kinase"/>
    <property type="match status" value="1"/>
</dbReference>
<evidence type="ECO:0000256" key="2">
    <source>
        <dbReference type="ARBA" id="ARBA00012438"/>
    </source>
</evidence>
<dbReference type="Pfam" id="PF02518">
    <property type="entry name" value="HATPase_c"/>
    <property type="match status" value="1"/>
</dbReference>
<dbReference type="InterPro" id="IPR003594">
    <property type="entry name" value="HATPase_dom"/>
</dbReference>
<keyword evidence="6" id="KW-0902">Two-component regulatory system</keyword>
<dbReference type="Pfam" id="PF13426">
    <property type="entry name" value="PAS_9"/>
    <property type="match status" value="1"/>
</dbReference>
<organism evidence="9">
    <name type="scientific">Planktothricoides sp. SpSt-374</name>
    <dbReference type="NCBI Taxonomy" id="2282167"/>
    <lineage>
        <taxon>Bacteria</taxon>
        <taxon>Bacillati</taxon>
        <taxon>Cyanobacteriota</taxon>
        <taxon>Cyanophyceae</taxon>
        <taxon>Oscillatoriophycideae</taxon>
        <taxon>Oscillatoriales</taxon>
        <taxon>Oscillatoriaceae</taxon>
        <taxon>Planktothricoides</taxon>
    </lineage>
</organism>
<evidence type="ECO:0000256" key="4">
    <source>
        <dbReference type="ARBA" id="ARBA00022679"/>
    </source>
</evidence>
<accession>A0A7C3VLR8</accession>
<evidence type="ECO:0000256" key="6">
    <source>
        <dbReference type="ARBA" id="ARBA00023012"/>
    </source>
</evidence>
<name>A0A7C3VLR8_9CYAN</name>